<evidence type="ECO:0000256" key="1">
    <source>
        <dbReference type="ARBA" id="ARBA00004613"/>
    </source>
</evidence>
<dbReference type="PRINTS" id="PR01857">
    <property type="entry name" value="ADAMTSFAMILY"/>
</dbReference>
<dbReference type="InterPro" id="IPR007110">
    <property type="entry name" value="Ig-like_dom"/>
</dbReference>
<evidence type="ECO:0000313" key="8">
    <source>
        <dbReference type="Proteomes" id="UP000245119"/>
    </source>
</evidence>
<keyword evidence="8" id="KW-1185">Reference proteome</keyword>
<comment type="caution">
    <text evidence="7">The sequence shown here is derived from an EMBL/GenBank/DDBJ whole genome shotgun (WGS) entry which is preliminary data.</text>
</comment>
<keyword evidence="4" id="KW-0677">Repeat</keyword>
<evidence type="ECO:0000259" key="6">
    <source>
        <dbReference type="PROSITE" id="PS50835"/>
    </source>
</evidence>
<organism evidence="7 8">
    <name type="scientific">Pomacea canaliculata</name>
    <name type="common">Golden apple snail</name>
    <dbReference type="NCBI Taxonomy" id="400727"/>
    <lineage>
        <taxon>Eukaryota</taxon>
        <taxon>Metazoa</taxon>
        <taxon>Spiralia</taxon>
        <taxon>Lophotrochozoa</taxon>
        <taxon>Mollusca</taxon>
        <taxon>Gastropoda</taxon>
        <taxon>Caenogastropoda</taxon>
        <taxon>Architaenioglossa</taxon>
        <taxon>Ampullarioidea</taxon>
        <taxon>Ampullariidae</taxon>
        <taxon>Pomacea</taxon>
    </lineage>
</organism>
<protein>
    <recommendedName>
        <fullName evidence="6">Ig-like domain-containing protein</fullName>
    </recommendedName>
</protein>
<sequence>MDFRSEQCTAYNNATYGGKLYDWLPYTDRKNPCALYCIAKGTRTVVRLAPKVLDGTRCKHNAFDMCISGKCWKVGCDYKLGSDVQLDLCGVCGGNNSCLTGTQSHKERYQWREAGLSQCSASCGVGVQVSVFVCYEALSEQQVSDSHCQESEQPAGRRQNCFRRRCPPVWKIFPWQPCTVTCGGGTKSRAVRCMDTLMDGRQQWLHDSFCPSPRPSVVQTCSKQICPTWYAGQWSPCSVTCGWGVQVREVVCRHEGDTFCEDDSKPITRRNCTTTFACNDPDGKYVGAVSDSRQELTGRELRDGTPAFVHEEDINNHDMSKPRYVVTSWSACSVTCGTGTRQRFVMCQVRLYYLRGFVDLADSECPGEKPPTMEVCERDPCYGDYEWRATGVTACDRSCLGGIQETLVQCLHKTNNTEAPEDHCLHSKTVPVERKICNDIPCPQRWRIGDFSPCSTTCGGGLMIREVTCIQEVSSVVDKVLTLPDFMCQKPVPQRVRTCNTQFCPADWATGFWSECSVTCGPGVQLRPVVCQRVTADGTPTDVDEYHCPPTEKPVSELACNESPCPIVRIKRQTLRFFQLNKMERVRLKVGTSAAILPGTSVIATCPVRGASKNSVEWLRNDRPLRKTRRTHVSSSGKLRITNARPDRDTGNYTCIAGLERARLELTFSDFYAVLQVVVGDWSPCSATCDGGLRTRPVSCEIITKDYYEAFPDSVCRKGGLSLPEKSLNCALQPCVKWTVGEWSPCAVENCVSDGQSVLNRTVRCTAERNASYVSDDLCDVTAKPPVTQKCLNSLCRPVWNTSQWSDCPADCGKEGVQMRMLDCVWEQTGLPAGRSCQRSPEGAEDLTRDETLSMVVDIVGRIQDRLEKEWSGVSV</sequence>
<dbReference type="Pfam" id="PF07679">
    <property type="entry name" value="I-set"/>
    <property type="match status" value="1"/>
</dbReference>
<dbReference type="SMART" id="SM00209">
    <property type="entry name" value="TSP1"/>
    <property type="match status" value="10"/>
</dbReference>
<evidence type="ECO:0000313" key="7">
    <source>
        <dbReference type="EMBL" id="PVD20008.1"/>
    </source>
</evidence>
<dbReference type="InterPro" id="IPR013783">
    <property type="entry name" value="Ig-like_fold"/>
</dbReference>
<dbReference type="PROSITE" id="PS50092">
    <property type="entry name" value="TSP1"/>
    <property type="match status" value="6"/>
</dbReference>
<keyword evidence="5" id="KW-1015">Disulfide bond</keyword>
<gene>
    <name evidence="7" type="ORF">C0Q70_20502</name>
</gene>
<dbReference type="InterPro" id="IPR036179">
    <property type="entry name" value="Ig-like_dom_sf"/>
</dbReference>
<evidence type="ECO:0000256" key="5">
    <source>
        <dbReference type="ARBA" id="ARBA00023157"/>
    </source>
</evidence>
<dbReference type="InterPro" id="IPR000884">
    <property type="entry name" value="TSP1_rpt"/>
</dbReference>
<dbReference type="Proteomes" id="UP000245119">
    <property type="component" value="Linkage Group LG13"/>
</dbReference>
<dbReference type="Pfam" id="PF19236">
    <property type="entry name" value="ADAMTS_CR_3"/>
    <property type="match status" value="1"/>
</dbReference>
<keyword evidence="3" id="KW-0732">Signal</keyword>
<accession>A0A2T7NFR0</accession>
<dbReference type="Gene3D" id="2.20.100.10">
    <property type="entry name" value="Thrombospondin type-1 (TSP1) repeat"/>
    <property type="match status" value="7"/>
</dbReference>
<dbReference type="InterPro" id="IPR013098">
    <property type="entry name" value="Ig_I-set"/>
</dbReference>
<feature type="domain" description="Ig-like" evidence="6">
    <location>
        <begin position="566"/>
        <end position="667"/>
    </location>
</feature>
<reference evidence="7 8" key="1">
    <citation type="submission" date="2018-04" db="EMBL/GenBank/DDBJ databases">
        <title>The genome of golden apple snail Pomacea canaliculata provides insight into stress tolerance and invasive adaptation.</title>
        <authorList>
            <person name="Liu C."/>
            <person name="Liu B."/>
            <person name="Ren Y."/>
            <person name="Zhang Y."/>
            <person name="Wang H."/>
            <person name="Li S."/>
            <person name="Jiang F."/>
            <person name="Yin L."/>
            <person name="Zhang G."/>
            <person name="Qian W."/>
            <person name="Fan W."/>
        </authorList>
    </citation>
    <scope>NUCLEOTIDE SEQUENCE [LARGE SCALE GENOMIC DNA]</scope>
    <source>
        <strain evidence="7">SZHN2017</strain>
        <tissue evidence="7">Muscle</tissue>
    </source>
</reference>
<dbReference type="PANTHER" id="PTHR13723">
    <property type="entry name" value="ADAMTS A DISINTEGRIN AND METALLOPROTEASE WITH THROMBOSPONDIN MOTIFS PROTEASE"/>
    <property type="match status" value="1"/>
</dbReference>
<evidence type="ECO:0000256" key="2">
    <source>
        <dbReference type="ARBA" id="ARBA00022525"/>
    </source>
</evidence>
<dbReference type="GO" id="GO:0005576">
    <property type="term" value="C:extracellular region"/>
    <property type="evidence" value="ECO:0007669"/>
    <property type="project" value="UniProtKB-SubCell"/>
</dbReference>
<dbReference type="InterPro" id="IPR013273">
    <property type="entry name" value="ADAMTS/ADAMTS-like"/>
</dbReference>
<dbReference type="OrthoDB" id="5948003at2759"/>
<name>A0A2T7NFR0_POMCA</name>
<dbReference type="Gene3D" id="2.60.40.10">
    <property type="entry name" value="Immunoglobulins"/>
    <property type="match status" value="1"/>
</dbReference>
<comment type="subcellular location">
    <subcellularLocation>
        <location evidence="1">Secreted</location>
    </subcellularLocation>
</comment>
<evidence type="ECO:0000256" key="3">
    <source>
        <dbReference type="ARBA" id="ARBA00022729"/>
    </source>
</evidence>
<dbReference type="GO" id="GO:0006508">
    <property type="term" value="P:proteolysis"/>
    <property type="evidence" value="ECO:0007669"/>
    <property type="project" value="TreeGrafter"/>
</dbReference>
<dbReference type="InterPro" id="IPR003598">
    <property type="entry name" value="Ig_sub2"/>
</dbReference>
<keyword evidence="2" id="KW-0964">Secreted</keyword>
<dbReference type="SUPFAM" id="SSF82895">
    <property type="entry name" value="TSP-1 type 1 repeat"/>
    <property type="match status" value="9"/>
</dbReference>
<dbReference type="PROSITE" id="PS50835">
    <property type="entry name" value="IG_LIKE"/>
    <property type="match status" value="1"/>
</dbReference>
<dbReference type="InterPro" id="IPR050439">
    <property type="entry name" value="ADAMTS_ADAMTS-like"/>
</dbReference>
<proteinExistence type="predicted"/>
<dbReference type="PANTHER" id="PTHR13723:SF313">
    <property type="entry name" value="PEPTIDASE M12B DOMAIN-CONTAINING PROTEIN"/>
    <property type="match status" value="1"/>
</dbReference>
<dbReference type="AlphaFoldDB" id="A0A2T7NFR0"/>
<dbReference type="SMART" id="SM00408">
    <property type="entry name" value="IGc2"/>
    <property type="match status" value="1"/>
</dbReference>
<dbReference type="EMBL" id="PZQS01000013">
    <property type="protein sequence ID" value="PVD20008.1"/>
    <property type="molecule type" value="Genomic_DNA"/>
</dbReference>
<dbReference type="GO" id="GO:0004222">
    <property type="term" value="F:metalloendopeptidase activity"/>
    <property type="evidence" value="ECO:0007669"/>
    <property type="project" value="TreeGrafter"/>
</dbReference>
<dbReference type="GO" id="GO:0030198">
    <property type="term" value="P:extracellular matrix organization"/>
    <property type="evidence" value="ECO:0007669"/>
    <property type="project" value="InterPro"/>
</dbReference>
<dbReference type="GO" id="GO:0031012">
    <property type="term" value="C:extracellular matrix"/>
    <property type="evidence" value="ECO:0007669"/>
    <property type="project" value="TreeGrafter"/>
</dbReference>
<dbReference type="CDD" id="cd00096">
    <property type="entry name" value="Ig"/>
    <property type="match status" value="1"/>
</dbReference>
<dbReference type="InterPro" id="IPR045371">
    <property type="entry name" value="ADAMTS_CR_3"/>
</dbReference>
<dbReference type="FunFam" id="2.20.100.10:FF:000005">
    <property type="entry name" value="ADAM metallopeptidase with thrombospondin type 1 motif 9"/>
    <property type="match status" value="1"/>
</dbReference>
<dbReference type="SUPFAM" id="SSF48726">
    <property type="entry name" value="Immunoglobulin"/>
    <property type="match status" value="1"/>
</dbReference>
<evidence type="ECO:0000256" key="4">
    <source>
        <dbReference type="ARBA" id="ARBA00022737"/>
    </source>
</evidence>
<dbReference type="STRING" id="400727.A0A2T7NFR0"/>
<dbReference type="InterPro" id="IPR036383">
    <property type="entry name" value="TSP1_rpt_sf"/>
</dbReference>
<dbReference type="Pfam" id="PF19030">
    <property type="entry name" value="TSP1_ADAMTS"/>
    <property type="match status" value="10"/>
</dbReference>